<evidence type="ECO:0008006" key="4">
    <source>
        <dbReference type="Google" id="ProtNLM"/>
    </source>
</evidence>
<feature type="region of interest" description="Disordered" evidence="1">
    <location>
        <begin position="1"/>
        <end position="21"/>
    </location>
</feature>
<proteinExistence type="predicted"/>
<dbReference type="Proteomes" id="UP000011713">
    <property type="component" value="Unassembled WGS sequence"/>
</dbReference>
<accession>M4C2P9</accession>
<dbReference type="SUPFAM" id="SSF56219">
    <property type="entry name" value="DNase I-like"/>
    <property type="match status" value="1"/>
</dbReference>
<keyword evidence="3" id="KW-1185">Reference proteome</keyword>
<dbReference type="AlphaFoldDB" id="M4C2P9"/>
<protein>
    <recommendedName>
        <fullName evidence="4">Endonuclease/exonuclease/phosphatase domain-containing protein</fullName>
    </recommendedName>
</protein>
<evidence type="ECO:0000313" key="3">
    <source>
        <dbReference type="Proteomes" id="UP000011713"/>
    </source>
</evidence>
<dbReference type="VEuPathDB" id="FungiDB:HpaG813365"/>
<name>M4C2P9_HYAAE</name>
<dbReference type="EnsemblProtists" id="HpaT813365">
    <property type="protein sequence ID" value="HpaP813365"/>
    <property type="gene ID" value="HpaG813365"/>
</dbReference>
<reference evidence="2" key="2">
    <citation type="submission" date="2015-06" db="UniProtKB">
        <authorList>
            <consortium name="EnsemblProtists"/>
        </authorList>
    </citation>
    <scope>IDENTIFICATION</scope>
    <source>
        <strain evidence="2">Emoy2</strain>
    </source>
</reference>
<evidence type="ECO:0000256" key="1">
    <source>
        <dbReference type="SAM" id="MobiDB-lite"/>
    </source>
</evidence>
<dbReference type="Gene3D" id="3.60.10.10">
    <property type="entry name" value="Endonuclease/exonuclease/phosphatase"/>
    <property type="match status" value="1"/>
</dbReference>
<evidence type="ECO:0000313" key="2">
    <source>
        <dbReference type="EnsemblProtists" id="HpaP813365"/>
    </source>
</evidence>
<sequence>MVFALSSTRGPRIDRHSVTSRGSSGHWGISIAGQALLYNMGFKAEDKCGLTMCTEIETRWGGVAILLYPYSSIAEIFPWREDIWTECWMAARFFHHGDEFIIVNVYVPSIMSERDALFETLTAVLSHHEGPVILGGNFNCTLNTQLDRSYVSPWEKA</sequence>
<dbReference type="EMBL" id="ABWE02002474">
    <property type="status" value="NOT_ANNOTATED_CDS"/>
    <property type="molecule type" value="Genomic_DNA"/>
</dbReference>
<dbReference type="InterPro" id="IPR036691">
    <property type="entry name" value="Endo/exonu/phosph_ase_sf"/>
</dbReference>
<dbReference type="InParanoid" id="M4C2P9"/>
<dbReference type="HOGENOM" id="CLU_1681284_0_0_1"/>
<reference evidence="3" key="1">
    <citation type="journal article" date="2010" name="Science">
        <title>Signatures of adaptation to obligate biotrophy in the Hyaloperonospora arabidopsidis genome.</title>
        <authorList>
            <person name="Baxter L."/>
            <person name="Tripathy S."/>
            <person name="Ishaque N."/>
            <person name="Boot N."/>
            <person name="Cabral A."/>
            <person name="Kemen E."/>
            <person name="Thines M."/>
            <person name="Ah-Fong A."/>
            <person name="Anderson R."/>
            <person name="Badejoko W."/>
            <person name="Bittner-Eddy P."/>
            <person name="Boore J.L."/>
            <person name="Chibucos M.C."/>
            <person name="Coates M."/>
            <person name="Dehal P."/>
            <person name="Delehaunty K."/>
            <person name="Dong S."/>
            <person name="Downton P."/>
            <person name="Dumas B."/>
            <person name="Fabro G."/>
            <person name="Fronick C."/>
            <person name="Fuerstenberg S.I."/>
            <person name="Fulton L."/>
            <person name="Gaulin E."/>
            <person name="Govers F."/>
            <person name="Hughes L."/>
            <person name="Humphray S."/>
            <person name="Jiang R.H."/>
            <person name="Judelson H."/>
            <person name="Kamoun S."/>
            <person name="Kyung K."/>
            <person name="Meijer H."/>
            <person name="Minx P."/>
            <person name="Morris P."/>
            <person name="Nelson J."/>
            <person name="Phuntumart V."/>
            <person name="Qutob D."/>
            <person name="Rehmany A."/>
            <person name="Rougon-Cardoso A."/>
            <person name="Ryden P."/>
            <person name="Torto-Alalibo T."/>
            <person name="Studholme D."/>
            <person name="Wang Y."/>
            <person name="Win J."/>
            <person name="Wood J."/>
            <person name="Clifton S.W."/>
            <person name="Rogers J."/>
            <person name="Van den Ackerveken G."/>
            <person name="Jones J.D."/>
            <person name="McDowell J.M."/>
            <person name="Beynon J."/>
            <person name="Tyler B.M."/>
        </authorList>
    </citation>
    <scope>NUCLEOTIDE SEQUENCE [LARGE SCALE GENOMIC DNA]</scope>
    <source>
        <strain evidence="3">Emoy2</strain>
    </source>
</reference>
<organism evidence="2 3">
    <name type="scientific">Hyaloperonospora arabidopsidis (strain Emoy2)</name>
    <name type="common">Downy mildew agent</name>
    <name type="synonym">Peronospora arabidopsidis</name>
    <dbReference type="NCBI Taxonomy" id="559515"/>
    <lineage>
        <taxon>Eukaryota</taxon>
        <taxon>Sar</taxon>
        <taxon>Stramenopiles</taxon>
        <taxon>Oomycota</taxon>
        <taxon>Peronosporomycetes</taxon>
        <taxon>Peronosporales</taxon>
        <taxon>Peronosporaceae</taxon>
        <taxon>Hyaloperonospora</taxon>
    </lineage>
</organism>